<dbReference type="AlphaFoldDB" id="A0A6A4TAC8"/>
<organism evidence="2 3">
    <name type="scientific">Scophthalmus maximus</name>
    <name type="common">Turbot</name>
    <name type="synonym">Psetta maxima</name>
    <dbReference type="NCBI Taxonomy" id="52904"/>
    <lineage>
        <taxon>Eukaryota</taxon>
        <taxon>Metazoa</taxon>
        <taxon>Chordata</taxon>
        <taxon>Craniata</taxon>
        <taxon>Vertebrata</taxon>
        <taxon>Euteleostomi</taxon>
        <taxon>Actinopterygii</taxon>
        <taxon>Neopterygii</taxon>
        <taxon>Teleostei</taxon>
        <taxon>Neoteleostei</taxon>
        <taxon>Acanthomorphata</taxon>
        <taxon>Carangaria</taxon>
        <taxon>Pleuronectiformes</taxon>
        <taxon>Pleuronectoidei</taxon>
        <taxon>Scophthalmidae</taxon>
        <taxon>Scophthalmus</taxon>
    </lineage>
</organism>
<reference evidence="2 3" key="1">
    <citation type="submission" date="2019-06" db="EMBL/GenBank/DDBJ databases">
        <title>Draft genomes of female and male turbot (Scophthalmus maximus).</title>
        <authorList>
            <person name="Xu H."/>
            <person name="Xu X.-W."/>
            <person name="Shao C."/>
            <person name="Chen S."/>
        </authorList>
    </citation>
    <scope>NUCLEOTIDE SEQUENCE [LARGE SCALE GENOMIC DNA]</scope>
    <source>
        <strain evidence="2">Ysfricsl-2016a</strain>
        <tissue evidence="2">Blood</tissue>
    </source>
</reference>
<dbReference type="EMBL" id="VEVO01000008">
    <property type="protein sequence ID" value="KAF0039112.1"/>
    <property type="molecule type" value="Genomic_DNA"/>
</dbReference>
<comment type="caution">
    <text evidence="2">The sequence shown here is derived from an EMBL/GenBank/DDBJ whole genome shotgun (WGS) entry which is preliminary data.</text>
</comment>
<evidence type="ECO:0000313" key="3">
    <source>
        <dbReference type="Proteomes" id="UP000438429"/>
    </source>
</evidence>
<evidence type="ECO:0000256" key="1">
    <source>
        <dbReference type="SAM" id="MobiDB-lite"/>
    </source>
</evidence>
<sequence>MARTDEPTPTEVPDSMECPLGKTIPRDIELNPAATAAPVARQASDGALPKDRKQFHFVFMIKPQKAYCYTYRSHNTSF</sequence>
<dbReference type="Proteomes" id="UP000438429">
    <property type="component" value="Unassembled WGS sequence"/>
</dbReference>
<name>A0A6A4TAC8_SCOMX</name>
<accession>A0A6A4TAC8</accession>
<proteinExistence type="predicted"/>
<protein>
    <submittedName>
        <fullName evidence="2">Uncharacterized protein</fullName>
    </submittedName>
</protein>
<gene>
    <name evidence="2" type="ORF">F2P81_009596</name>
</gene>
<feature type="region of interest" description="Disordered" evidence="1">
    <location>
        <begin position="1"/>
        <end position="23"/>
    </location>
</feature>
<evidence type="ECO:0000313" key="2">
    <source>
        <dbReference type="EMBL" id="KAF0039112.1"/>
    </source>
</evidence>